<dbReference type="InterPro" id="IPR002942">
    <property type="entry name" value="S4_RNA-bd"/>
</dbReference>
<protein>
    <submittedName>
        <fullName evidence="3">Ribosomal protein S4e</fullName>
    </submittedName>
</protein>
<evidence type="ECO:0000259" key="2">
    <source>
        <dbReference type="SMART" id="SM00363"/>
    </source>
</evidence>
<feature type="domain" description="RNA-binding S4" evidence="2">
    <location>
        <begin position="183"/>
        <end position="243"/>
    </location>
</feature>
<dbReference type="EMBL" id="AZGD01000090">
    <property type="protein sequence ID" value="KRM19079.1"/>
    <property type="molecule type" value="Genomic_DNA"/>
</dbReference>
<dbReference type="PROSITE" id="PS50889">
    <property type="entry name" value="S4"/>
    <property type="match status" value="1"/>
</dbReference>
<evidence type="ECO:0000256" key="1">
    <source>
        <dbReference type="PROSITE-ProRule" id="PRU00182"/>
    </source>
</evidence>
<dbReference type="GO" id="GO:0003723">
    <property type="term" value="F:RNA binding"/>
    <property type="evidence" value="ECO:0007669"/>
    <property type="project" value="UniProtKB-KW"/>
</dbReference>
<dbReference type="Pfam" id="PF17774">
    <property type="entry name" value="YlmH_RBD"/>
    <property type="match status" value="1"/>
</dbReference>
<keyword evidence="4" id="KW-1185">Reference proteome</keyword>
<dbReference type="InterPro" id="IPR036986">
    <property type="entry name" value="S4_RNA-bd_sf"/>
</dbReference>
<dbReference type="InterPro" id="IPR040591">
    <property type="entry name" value="RqcP2_RBD"/>
</dbReference>
<dbReference type="Gene3D" id="3.30.70.330">
    <property type="match status" value="1"/>
</dbReference>
<dbReference type="PANTHER" id="PTHR13633">
    <property type="entry name" value="MITOCHONDRIAL TRANSCRIPTION RESCUE FACTOR 1"/>
    <property type="match status" value="1"/>
</dbReference>
<keyword evidence="3" id="KW-0687">Ribonucleoprotein</keyword>
<dbReference type="Gene3D" id="3.30.1370.160">
    <property type="match status" value="1"/>
</dbReference>
<dbReference type="eggNOG" id="COG2302">
    <property type="taxonomic scope" value="Bacteria"/>
</dbReference>
<dbReference type="GO" id="GO:0005840">
    <property type="term" value="C:ribosome"/>
    <property type="evidence" value="ECO:0007669"/>
    <property type="project" value="UniProtKB-KW"/>
</dbReference>
<gene>
    <name evidence="3" type="ORF">FC40_GL000868</name>
</gene>
<reference evidence="3 4" key="1">
    <citation type="journal article" date="2015" name="Genome Announc.">
        <title>Expanding the biotechnology potential of lactobacilli through comparative genomics of 213 strains and associated genera.</title>
        <authorList>
            <person name="Sun Z."/>
            <person name="Harris H.M."/>
            <person name="McCann A."/>
            <person name="Guo C."/>
            <person name="Argimon S."/>
            <person name="Zhang W."/>
            <person name="Yang X."/>
            <person name="Jeffery I.B."/>
            <person name="Cooney J.C."/>
            <person name="Kagawa T.F."/>
            <person name="Liu W."/>
            <person name="Song Y."/>
            <person name="Salvetti E."/>
            <person name="Wrobel A."/>
            <person name="Rasinkangas P."/>
            <person name="Parkhill J."/>
            <person name="Rea M.C."/>
            <person name="O'Sullivan O."/>
            <person name="Ritari J."/>
            <person name="Douillard F.P."/>
            <person name="Paul Ross R."/>
            <person name="Yang R."/>
            <person name="Briner A.E."/>
            <person name="Felis G.E."/>
            <person name="de Vos W.M."/>
            <person name="Barrangou R."/>
            <person name="Klaenhammer T.R."/>
            <person name="Caufield P.W."/>
            <person name="Cui Y."/>
            <person name="Zhang H."/>
            <person name="O'Toole P.W."/>
        </authorList>
    </citation>
    <scope>NUCLEOTIDE SEQUENCE [LARGE SCALE GENOMIC DNA]</scope>
    <source>
        <strain evidence="3 4">DSM 18933</strain>
    </source>
</reference>
<accession>A0A0R1WMJ1</accession>
<dbReference type="OrthoDB" id="9812787at2"/>
<comment type="caution">
    <text evidence="3">The sequence shown here is derived from an EMBL/GenBank/DDBJ whole genome shotgun (WGS) entry which is preliminary data.</text>
</comment>
<sequence>MEEVILQHFRPDEEETVKKLARYIAKAEDEYRPILTHFLNPRERRIAEFLIKKNSGIKISAYGGNENAERKRVLFFPEYYEVNDGDFKLALLNLKYPVKFSKLSHGSILGTLANSGVDREVLGDIINHENEWQVICEQEIKQFFISQIEKIGKTKVEFQETKFNNLLKPNVEMMDKELPVSSLRLDNLISSIYNISRGNTKNLIKAKKVQLNWMICEKPDWDVKIDDVISIRGYGRFELDEILNVTKKGKTRIKVKVLKK</sequence>
<dbReference type="STRING" id="1423755.FC40_GL000868"/>
<dbReference type="PATRIC" id="fig|1423755.3.peg.922"/>
<dbReference type="Gene3D" id="3.10.290.10">
    <property type="entry name" value="RNA-binding S4 domain"/>
    <property type="match status" value="1"/>
</dbReference>
<organism evidence="3 4">
    <name type="scientific">Ligilactobacillus hayakitensis DSM 18933 = JCM 14209</name>
    <dbReference type="NCBI Taxonomy" id="1423755"/>
    <lineage>
        <taxon>Bacteria</taxon>
        <taxon>Bacillati</taxon>
        <taxon>Bacillota</taxon>
        <taxon>Bacilli</taxon>
        <taxon>Lactobacillales</taxon>
        <taxon>Lactobacillaceae</taxon>
        <taxon>Ligilactobacillus</taxon>
    </lineage>
</organism>
<evidence type="ECO:0000313" key="3">
    <source>
        <dbReference type="EMBL" id="KRM19079.1"/>
    </source>
</evidence>
<proteinExistence type="predicted"/>
<dbReference type="SUPFAM" id="SSF55174">
    <property type="entry name" value="Alpha-L RNA-binding motif"/>
    <property type="match status" value="1"/>
</dbReference>
<dbReference type="PANTHER" id="PTHR13633:SF3">
    <property type="entry name" value="MITOCHONDRIAL TRANSCRIPTION RESCUE FACTOR 1"/>
    <property type="match status" value="1"/>
</dbReference>
<dbReference type="RefSeq" id="WP_025021655.1">
    <property type="nucleotide sequence ID" value="NZ_AZGD01000090.1"/>
</dbReference>
<dbReference type="AlphaFoldDB" id="A0A0R1WMJ1"/>
<keyword evidence="1" id="KW-0694">RNA-binding</keyword>
<dbReference type="InterPro" id="IPR012677">
    <property type="entry name" value="Nucleotide-bd_a/b_plait_sf"/>
</dbReference>
<name>A0A0R1WMJ1_9LACO</name>
<dbReference type="CDD" id="cd00165">
    <property type="entry name" value="S4"/>
    <property type="match status" value="1"/>
</dbReference>
<evidence type="ECO:0000313" key="4">
    <source>
        <dbReference type="Proteomes" id="UP000051054"/>
    </source>
</evidence>
<dbReference type="Proteomes" id="UP000051054">
    <property type="component" value="Unassembled WGS sequence"/>
</dbReference>
<keyword evidence="3" id="KW-0689">Ribosomal protein</keyword>
<dbReference type="SMART" id="SM00363">
    <property type="entry name" value="S4"/>
    <property type="match status" value="1"/>
</dbReference>